<reference evidence="1" key="1">
    <citation type="journal article" date="2019" name="bioRxiv">
        <title>The Genome of the Zebra Mussel, Dreissena polymorpha: A Resource for Invasive Species Research.</title>
        <authorList>
            <person name="McCartney M.A."/>
            <person name="Auch B."/>
            <person name="Kono T."/>
            <person name="Mallez S."/>
            <person name="Zhang Y."/>
            <person name="Obille A."/>
            <person name="Becker A."/>
            <person name="Abrahante J.E."/>
            <person name="Garbe J."/>
            <person name="Badalamenti J.P."/>
            <person name="Herman A."/>
            <person name="Mangelson H."/>
            <person name="Liachko I."/>
            <person name="Sullivan S."/>
            <person name="Sone E.D."/>
            <person name="Koren S."/>
            <person name="Silverstein K.A.T."/>
            <person name="Beckman K.B."/>
            <person name="Gohl D.M."/>
        </authorList>
    </citation>
    <scope>NUCLEOTIDE SEQUENCE</scope>
    <source>
        <strain evidence="1">Duluth1</strain>
        <tissue evidence="1">Whole animal</tissue>
    </source>
</reference>
<dbReference type="AlphaFoldDB" id="A0A9D4HN54"/>
<dbReference type="Proteomes" id="UP000828390">
    <property type="component" value="Unassembled WGS sequence"/>
</dbReference>
<keyword evidence="2" id="KW-1185">Reference proteome</keyword>
<reference evidence="1" key="2">
    <citation type="submission" date="2020-11" db="EMBL/GenBank/DDBJ databases">
        <authorList>
            <person name="McCartney M.A."/>
            <person name="Auch B."/>
            <person name="Kono T."/>
            <person name="Mallez S."/>
            <person name="Becker A."/>
            <person name="Gohl D.M."/>
            <person name="Silverstein K.A.T."/>
            <person name="Koren S."/>
            <person name="Bechman K.B."/>
            <person name="Herman A."/>
            <person name="Abrahante J.E."/>
            <person name="Garbe J."/>
        </authorList>
    </citation>
    <scope>NUCLEOTIDE SEQUENCE</scope>
    <source>
        <strain evidence="1">Duluth1</strain>
        <tissue evidence="1">Whole animal</tissue>
    </source>
</reference>
<evidence type="ECO:0000313" key="1">
    <source>
        <dbReference type="EMBL" id="KAH3724766.1"/>
    </source>
</evidence>
<organism evidence="1 2">
    <name type="scientific">Dreissena polymorpha</name>
    <name type="common">Zebra mussel</name>
    <name type="synonym">Mytilus polymorpha</name>
    <dbReference type="NCBI Taxonomy" id="45954"/>
    <lineage>
        <taxon>Eukaryota</taxon>
        <taxon>Metazoa</taxon>
        <taxon>Spiralia</taxon>
        <taxon>Lophotrochozoa</taxon>
        <taxon>Mollusca</taxon>
        <taxon>Bivalvia</taxon>
        <taxon>Autobranchia</taxon>
        <taxon>Heteroconchia</taxon>
        <taxon>Euheterodonta</taxon>
        <taxon>Imparidentia</taxon>
        <taxon>Neoheterodontei</taxon>
        <taxon>Myida</taxon>
        <taxon>Dreissenoidea</taxon>
        <taxon>Dreissenidae</taxon>
        <taxon>Dreissena</taxon>
    </lineage>
</organism>
<dbReference type="EMBL" id="JAIWYP010000012">
    <property type="protein sequence ID" value="KAH3724766.1"/>
    <property type="molecule type" value="Genomic_DNA"/>
</dbReference>
<comment type="caution">
    <text evidence="1">The sequence shown here is derived from an EMBL/GenBank/DDBJ whole genome shotgun (WGS) entry which is preliminary data.</text>
</comment>
<protein>
    <submittedName>
        <fullName evidence="1">Uncharacterized protein</fullName>
    </submittedName>
</protein>
<evidence type="ECO:0000313" key="2">
    <source>
        <dbReference type="Proteomes" id="UP000828390"/>
    </source>
</evidence>
<name>A0A9D4HN54_DREPO</name>
<accession>A0A9D4HN54</accession>
<proteinExistence type="predicted"/>
<sequence length="81" mass="9023">MDGKWNGDICDKAKYSSILEPITQALQAVQLDMIGVKKHVDNLTSMFTDHLENADWIFAEDIFGPALKTAENIGVTMTIPR</sequence>
<gene>
    <name evidence="1" type="ORF">DPMN_050590</name>
</gene>